<keyword evidence="3" id="KW-1185">Reference proteome</keyword>
<dbReference type="EMBL" id="VFRP01000031">
    <property type="protein sequence ID" value="TPE47360.1"/>
    <property type="molecule type" value="Genomic_DNA"/>
</dbReference>
<evidence type="ECO:0000313" key="2">
    <source>
        <dbReference type="EMBL" id="TPE47360.1"/>
    </source>
</evidence>
<gene>
    <name evidence="2" type="ORF">FJM51_20015</name>
</gene>
<dbReference type="Pfam" id="PF04402">
    <property type="entry name" value="SIMPL"/>
    <property type="match status" value="1"/>
</dbReference>
<sequence>MRPVLLAALLAAPLLPPLAAAPAVAENAPPARIVTVTGSGRVSAAPDIATISGGVETQAPTAAGALSANSEAMGHVLAALEGLGVAKADIQTTRLSLDPVWDQPENGRAPGRITGYEAGNMVTITLRDTARLGAAIDAMSAGGANRIYGISFDIADPREQLDKARETAVKDARAKAETLARSAGVGLGEVLTIDESVRGGGPAPMRAQMEAAPPVSAGSVELGTDVTITYALR</sequence>
<dbReference type="PANTHER" id="PTHR34387:SF1">
    <property type="entry name" value="PERIPLASMIC IMMUNOGENIC PROTEIN"/>
    <property type="match status" value="1"/>
</dbReference>
<name>A0A501WG94_9RHOB</name>
<dbReference type="AlphaFoldDB" id="A0A501WG94"/>
<dbReference type="InterPro" id="IPR052022">
    <property type="entry name" value="26kDa_periplasmic_antigen"/>
</dbReference>
<dbReference type="Gene3D" id="3.30.70.2970">
    <property type="entry name" value="Protein of unknown function (DUF541), domain 2"/>
    <property type="match status" value="1"/>
</dbReference>
<evidence type="ECO:0000313" key="3">
    <source>
        <dbReference type="Proteomes" id="UP000319255"/>
    </source>
</evidence>
<dbReference type="RefSeq" id="WP_140455907.1">
    <property type="nucleotide sequence ID" value="NZ_VFRP01000031.1"/>
</dbReference>
<protein>
    <submittedName>
        <fullName evidence="2">DUF541 domain-containing protein</fullName>
    </submittedName>
</protein>
<feature type="chain" id="PRO_5021313076" evidence="1">
    <location>
        <begin position="26"/>
        <end position="233"/>
    </location>
</feature>
<feature type="signal peptide" evidence="1">
    <location>
        <begin position="1"/>
        <end position="25"/>
    </location>
</feature>
<dbReference type="InterPro" id="IPR007497">
    <property type="entry name" value="SIMPL/DUF541"/>
</dbReference>
<dbReference type="PANTHER" id="PTHR34387">
    <property type="entry name" value="SLR1258 PROTEIN"/>
    <property type="match status" value="1"/>
</dbReference>
<dbReference type="Proteomes" id="UP000319255">
    <property type="component" value="Unassembled WGS sequence"/>
</dbReference>
<keyword evidence="1" id="KW-0732">Signal</keyword>
<organism evidence="2 3">
    <name type="scientific">Amaricoccus solimangrovi</name>
    <dbReference type="NCBI Taxonomy" id="2589815"/>
    <lineage>
        <taxon>Bacteria</taxon>
        <taxon>Pseudomonadati</taxon>
        <taxon>Pseudomonadota</taxon>
        <taxon>Alphaproteobacteria</taxon>
        <taxon>Rhodobacterales</taxon>
        <taxon>Paracoccaceae</taxon>
        <taxon>Amaricoccus</taxon>
    </lineage>
</organism>
<reference evidence="2 3" key="1">
    <citation type="submission" date="2019-06" db="EMBL/GenBank/DDBJ databases">
        <title>A novel bacterium of genus Amaricoccus, isolated from marine sediment.</title>
        <authorList>
            <person name="Huang H."/>
            <person name="Mo K."/>
            <person name="Hu Y."/>
        </authorList>
    </citation>
    <scope>NUCLEOTIDE SEQUENCE [LARGE SCALE GENOMIC DNA]</scope>
    <source>
        <strain evidence="2 3">HB172011</strain>
    </source>
</reference>
<evidence type="ECO:0000256" key="1">
    <source>
        <dbReference type="SAM" id="SignalP"/>
    </source>
</evidence>
<comment type="caution">
    <text evidence="2">The sequence shown here is derived from an EMBL/GenBank/DDBJ whole genome shotgun (WGS) entry which is preliminary data.</text>
</comment>
<accession>A0A501WG94</accession>
<dbReference type="OrthoDB" id="9813144at2"/>
<dbReference type="GO" id="GO:0006974">
    <property type="term" value="P:DNA damage response"/>
    <property type="evidence" value="ECO:0007669"/>
    <property type="project" value="TreeGrafter"/>
</dbReference>
<dbReference type="Gene3D" id="3.30.110.170">
    <property type="entry name" value="Protein of unknown function (DUF541), domain 1"/>
    <property type="match status" value="1"/>
</dbReference>
<proteinExistence type="predicted"/>